<comment type="similarity">
    <text evidence="1">Belongs to the 14-3-3 family.</text>
</comment>
<evidence type="ECO:0000313" key="3">
    <source>
        <dbReference type="EMBL" id="KAE9542944.1"/>
    </source>
</evidence>
<evidence type="ECO:0000259" key="2">
    <source>
        <dbReference type="Pfam" id="PF00244"/>
    </source>
</evidence>
<feature type="domain" description="14-3-3" evidence="2">
    <location>
        <begin position="12"/>
        <end position="221"/>
    </location>
</feature>
<protein>
    <recommendedName>
        <fullName evidence="2">14-3-3 domain-containing protein</fullName>
    </recommendedName>
</protein>
<keyword evidence="4" id="KW-1185">Reference proteome</keyword>
<dbReference type="Proteomes" id="UP000475862">
    <property type="component" value="Unassembled WGS sequence"/>
</dbReference>
<proteinExistence type="inferred from homology"/>
<dbReference type="OrthoDB" id="6596881at2759"/>
<dbReference type="PANTHER" id="PTHR18860">
    <property type="entry name" value="14-3-3 PROTEIN"/>
    <property type="match status" value="1"/>
</dbReference>
<organism evidence="3 4">
    <name type="scientific">Aphis glycines</name>
    <name type="common">Soybean aphid</name>
    <dbReference type="NCBI Taxonomy" id="307491"/>
    <lineage>
        <taxon>Eukaryota</taxon>
        <taxon>Metazoa</taxon>
        <taxon>Ecdysozoa</taxon>
        <taxon>Arthropoda</taxon>
        <taxon>Hexapoda</taxon>
        <taxon>Insecta</taxon>
        <taxon>Pterygota</taxon>
        <taxon>Neoptera</taxon>
        <taxon>Paraneoptera</taxon>
        <taxon>Hemiptera</taxon>
        <taxon>Sternorrhyncha</taxon>
        <taxon>Aphidomorpha</taxon>
        <taxon>Aphidoidea</taxon>
        <taxon>Aphididae</taxon>
        <taxon>Aphidini</taxon>
        <taxon>Aphis</taxon>
        <taxon>Aphis</taxon>
    </lineage>
</organism>
<dbReference type="AlphaFoldDB" id="A0A6G0U1J5"/>
<reference evidence="3 4" key="1">
    <citation type="submission" date="2019-08" db="EMBL/GenBank/DDBJ databases">
        <title>The genome of the soybean aphid Biotype 1, its phylome, world population structure and adaptation to the North American continent.</title>
        <authorList>
            <person name="Giordano R."/>
            <person name="Donthu R.K."/>
            <person name="Hernandez A.G."/>
            <person name="Wright C.L."/>
            <person name="Zimin A.V."/>
        </authorList>
    </citation>
    <scope>NUCLEOTIDE SEQUENCE [LARGE SCALE GENOMIC DNA]</scope>
    <source>
        <tissue evidence="3">Whole aphids</tissue>
    </source>
</reference>
<dbReference type="Pfam" id="PF00244">
    <property type="entry name" value="14-3-3"/>
    <property type="match status" value="1"/>
</dbReference>
<dbReference type="InterPro" id="IPR000308">
    <property type="entry name" value="14-3-3"/>
</dbReference>
<dbReference type="InterPro" id="IPR036815">
    <property type="entry name" value="14-3-3_dom_sf"/>
</dbReference>
<dbReference type="Gene3D" id="1.20.190.20">
    <property type="entry name" value="14-3-3 domain"/>
    <property type="match status" value="1"/>
</dbReference>
<sequence length="254" mass="30067">MNDYLIKAITLMALGQYNNVIKYFKAYMDEKSHIPLSKEVFKLLLKACNKLSNDNRTYIRELEAYLKSLLDSDRERIVAITSLLDETRNDLIAICTEVVNIINTNLLKNVEEMREKVLIYNMKGDYYRYMWEVNNDDAIYREATKAYQEAMSICQWNFKPTDPYLLQVALNFTTHLNNANNTEMAIVILKRVIQNAQTEDLQNDDFLKKSYVELVLKYLNESLLRFQNIFNQNQVQIIELMEEFEIDYRSRRSG</sequence>
<dbReference type="EMBL" id="VYZN01000009">
    <property type="protein sequence ID" value="KAE9542944.1"/>
    <property type="molecule type" value="Genomic_DNA"/>
</dbReference>
<gene>
    <name evidence="3" type="ORF">AGLY_002855</name>
</gene>
<dbReference type="SUPFAM" id="SSF48445">
    <property type="entry name" value="14-3-3 protein"/>
    <property type="match status" value="1"/>
</dbReference>
<dbReference type="PRINTS" id="PR00305">
    <property type="entry name" value="1433ZETA"/>
</dbReference>
<dbReference type="InterPro" id="IPR023410">
    <property type="entry name" value="14-3-3_domain"/>
</dbReference>
<comment type="caution">
    <text evidence="3">The sequence shown here is derived from an EMBL/GenBank/DDBJ whole genome shotgun (WGS) entry which is preliminary data.</text>
</comment>
<name>A0A6G0U1J5_APHGL</name>
<evidence type="ECO:0000256" key="1">
    <source>
        <dbReference type="ARBA" id="ARBA00006141"/>
    </source>
</evidence>
<accession>A0A6G0U1J5</accession>
<evidence type="ECO:0000313" key="4">
    <source>
        <dbReference type="Proteomes" id="UP000475862"/>
    </source>
</evidence>